<evidence type="ECO:0000256" key="1">
    <source>
        <dbReference type="SAM" id="MobiDB-lite"/>
    </source>
</evidence>
<sequence>MGANIVPSVETSSTAGGDIAIDLAKLDQQYAPQSHDLITLPYRGSIPVTAPVYPRAIAAAETPFPAAGTEPMVPRQQEAVGSAPINNGTQDPQPQREVANIDAKRAQARRQAKLAIISVSINLALSTASGLIGGFLLHDANLGVGIGGIVLAVLLAVSAILLLLLQ</sequence>
<feature type="compositionally biased region" description="Polar residues" evidence="1">
    <location>
        <begin position="84"/>
        <end position="93"/>
    </location>
</feature>
<feature type="transmembrane region" description="Helical" evidence="2">
    <location>
        <begin position="114"/>
        <end position="136"/>
    </location>
</feature>
<gene>
    <name evidence="3" type="ORF">VFPPC_09623</name>
</gene>
<keyword evidence="2" id="KW-0472">Membrane</keyword>
<evidence type="ECO:0000313" key="3">
    <source>
        <dbReference type="EMBL" id="OAQ63722.1"/>
    </source>
</evidence>
<dbReference type="Proteomes" id="UP000078397">
    <property type="component" value="Unassembled WGS sequence"/>
</dbReference>
<dbReference type="RefSeq" id="XP_018141302.1">
    <property type="nucleotide sequence ID" value="XM_018288130.1"/>
</dbReference>
<proteinExistence type="predicted"/>
<dbReference type="AlphaFoldDB" id="A0A179FE01"/>
<feature type="region of interest" description="Disordered" evidence="1">
    <location>
        <begin position="66"/>
        <end position="96"/>
    </location>
</feature>
<dbReference type="GeneID" id="28852124"/>
<feature type="transmembrane region" description="Helical" evidence="2">
    <location>
        <begin position="142"/>
        <end position="165"/>
    </location>
</feature>
<name>A0A179FE01_METCM</name>
<evidence type="ECO:0000256" key="2">
    <source>
        <dbReference type="SAM" id="Phobius"/>
    </source>
</evidence>
<dbReference type="EMBL" id="LSBJ02000006">
    <property type="protein sequence ID" value="OAQ63722.1"/>
    <property type="molecule type" value="Genomic_DNA"/>
</dbReference>
<dbReference type="KEGG" id="pchm:VFPPC_09623"/>
<reference evidence="3 4" key="1">
    <citation type="journal article" date="2016" name="PLoS Pathog.">
        <title>Biosynthesis of antibiotic leucinostatins in bio-control fungus Purpureocillium lilacinum and their inhibition on phytophthora revealed by genome mining.</title>
        <authorList>
            <person name="Wang G."/>
            <person name="Liu Z."/>
            <person name="Lin R."/>
            <person name="Li E."/>
            <person name="Mao Z."/>
            <person name="Ling J."/>
            <person name="Yang Y."/>
            <person name="Yin W.B."/>
            <person name="Xie B."/>
        </authorList>
    </citation>
    <scope>NUCLEOTIDE SEQUENCE [LARGE SCALE GENOMIC DNA]</scope>
    <source>
        <strain evidence="3">170</strain>
    </source>
</reference>
<accession>A0A179FE01</accession>
<evidence type="ECO:0000313" key="4">
    <source>
        <dbReference type="Proteomes" id="UP000078397"/>
    </source>
</evidence>
<organism evidence="3 4">
    <name type="scientific">Pochonia chlamydosporia 170</name>
    <dbReference type="NCBI Taxonomy" id="1380566"/>
    <lineage>
        <taxon>Eukaryota</taxon>
        <taxon>Fungi</taxon>
        <taxon>Dikarya</taxon>
        <taxon>Ascomycota</taxon>
        <taxon>Pezizomycotina</taxon>
        <taxon>Sordariomycetes</taxon>
        <taxon>Hypocreomycetidae</taxon>
        <taxon>Hypocreales</taxon>
        <taxon>Clavicipitaceae</taxon>
        <taxon>Pochonia</taxon>
    </lineage>
</organism>
<keyword evidence="2" id="KW-1133">Transmembrane helix</keyword>
<keyword evidence="4" id="KW-1185">Reference proteome</keyword>
<keyword evidence="2" id="KW-0812">Transmembrane</keyword>
<comment type="caution">
    <text evidence="3">The sequence shown here is derived from an EMBL/GenBank/DDBJ whole genome shotgun (WGS) entry which is preliminary data.</text>
</comment>
<protein>
    <submittedName>
        <fullName evidence="3">Uncharacterized protein</fullName>
    </submittedName>
</protein>